<evidence type="ECO:0000256" key="9">
    <source>
        <dbReference type="ARBA" id="ARBA00022723"/>
    </source>
</evidence>
<dbReference type="EC" id="2.5.1.10" evidence="5"/>
<reference evidence="20" key="1">
    <citation type="journal article" date="2010" name="Science">
        <title>The genome of the Western clawed frog Xenopus tropicalis.</title>
        <authorList>
            <person name="Hellsten U."/>
            <person name="Harland R.M."/>
            <person name="Gilchrist M.J."/>
            <person name="Hendrix D."/>
            <person name="Jurka J."/>
            <person name="Kapitonov V."/>
            <person name="Ovcharenko I."/>
            <person name="Putnam N.H."/>
            <person name="Shu S."/>
            <person name="Taher L."/>
            <person name="Blitz I.L."/>
            <person name="Blumberg B."/>
            <person name="Dichmann D.S."/>
            <person name="Dubchak I."/>
            <person name="Amaya E."/>
            <person name="Detter J.C."/>
            <person name="Fletcher R."/>
            <person name="Gerhard D.S."/>
            <person name="Goodstein D."/>
            <person name="Graves T."/>
            <person name="Grigoriev I.V."/>
            <person name="Grimwood J."/>
            <person name="Kawashima T."/>
            <person name="Lindquist E."/>
            <person name="Lucas S.M."/>
            <person name="Mead P.E."/>
            <person name="Mitros T."/>
            <person name="Ogino H."/>
            <person name="Ohta Y."/>
            <person name="Poliakov A.V."/>
            <person name="Pollet N."/>
            <person name="Robert J."/>
            <person name="Salamov A."/>
            <person name="Sater A.K."/>
            <person name="Schmutz J."/>
            <person name="Terry A."/>
            <person name="Vize P.D."/>
            <person name="Warren W.C."/>
            <person name="Wells D."/>
            <person name="Wills A."/>
            <person name="Wilson R.K."/>
            <person name="Zimmerman L.B."/>
            <person name="Zorn A.M."/>
            <person name="Grainger R."/>
            <person name="Grammer T."/>
            <person name="Khokha M.K."/>
            <person name="Richardson P.M."/>
            <person name="Rokhsar D.S."/>
        </authorList>
    </citation>
    <scope>NUCLEOTIDE SEQUENCE [LARGE SCALE GENOMIC DNA]</scope>
    <source>
        <strain evidence="20">Nigerian</strain>
    </source>
</reference>
<comment type="catalytic activity">
    <reaction evidence="18">
        <text>isopentenyl diphosphate + (2E)-geranyl diphosphate = (2E,6E)-farnesyl diphosphate + diphosphate</text>
        <dbReference type="Rhea" id="RHEA:19361"/>
        <dbReference type="ChEBI" id="CHEBI:33019"/>
        <dbReference type="ChEBI" id="CHEBI:58057"/>
        <dbReference type="ChEBI" id="CHEBI:128769"/>
        <dbReference type="ChEBI" id="CHEBI:175763"/>
        <dbReference type="EC" id="2.5.1.10"/>
    </reaction>
</comment>
<keyword evidence="10" id="KW-0460">Magnesium</keyword>
<sequence>MPRPLYHTYFVPSPFGPSHISVTSHGAASPSYCPAQLWYFLLLGRTSMYDVTIGLAAPINSANQRKFRPVHIGRPTAVPPLPQSRVSRRQFPFAPVPQIQGVGLMRQDGDWLEAGFLVCPTMNSHAGSERQEFSSYFEQIVQDLTAEDSGHPEVGDAITRLKEVLEYNTPGGKCNRGVTVLASYKELVGPELHKDGNLQRALAVGWCVELLQAFFLVADDIMDNSVTRRGQPCWYRKEGVGLDAVNDSFLLEASIYRILRKYCRGKPYYLSLLELFLETSYQTELGQALDLITAQPGKVDLNRYTEKRYKAIVKYKTAFYSFYLPVAAAMYMAGIAGEAEHTNARTILLEMGEFFQIQDDYLDCYGDPSVTGKIGTDIQDNKCGWLVVEALKRVSPEQRRLLQENYGREEPERVQRVKQLYEELDMAAVYARHEEESYQRLQLLISQHAHSLSREIFLALARKIYKRQK</sequence>
<dbReference type="GO" id="GO:0008299">
    <property type="term" value="P:isoprenoid biosynthetic process"/>
    <property type="evidence" value="ECO:0007669"/>
    <property type="project" value="InterPro"/>
</dbReference>
<dbReference type="InterPro" id="IPR000092">
    <property type="entry name" value="Polyprenyl_synt"/>
</dbReference>
<evidence type="ECO:0000256" key="7">
    <source>
        <dbReference type="ARBA" id="ARBA00022516"/>
    </source>
</evidence>
<evidence type="ECO:0000256" key="1">
    <source>
        <dbReference type="ARBA" id="ARBA00001946"/>
    </source>
</evidence>
<evidence type="ECO:0000256" key="5">
    <source>
        <dbReference type="ARBA" id="ARBA00012439"/>
    </source>
</evidence>
<dbReference type="Gene3D" id="1.10.600.10">
    <property type="entry name" value="Farnesyl Diphosphate Synthase"/>
    <property type="match status" value="1"/>
</dbReference>
<dbReference type="PROSITE" id="PS00723">
    <property type="entry name" value="POLYPRENYL_SYNTHASE_1"/>
    <property type="match status" value="1"/>
</dbReference>
<keyword evidence="9" id="KW-0479">Metal-binding</keyword>
<keyword evidence="11" id="KW-0443">Lipid metabolism</keyword>
<name>A0A6I8SCG3_XENTR</name>
<protein>
    <recommendedName>
        <fullName evidence="16">Farnesyl pyrophosphate synthase</fullName>
        <ecNumber evidence="6">2.5.1.1</ecNumber>
        <ecNumber evidence="5">2.5.1.10</ecNumber>
    </recommendedName>
    <alternativeName>
        <fullName evidence="15">(2E,6E)-farnesyl diphosphate synthase</fullName>
    </alternativeName>
    <alternativeName>
        <fullName evidence="14">Dimethylallyltranstransferase</fullName>
    </alternativeName>
    <alternativeName>
        <fullName evidence="13">Farnesyl diphosphate synthase</fullName>
    </alternativeName>
    <alternativeName>
        <fullName evidence="12">Geranyltranstransferase</fullName>
    </alternativeName>
</protein>
<dbReference type="SUPFAM" id="SSF48576">
    <property type="entry name" value="Terpenoid synthases"/>
    <property type="match status" value="1"/>
</dbReference>
<dbReference type="AlphaFoldDB" id="A0A6I8SCG3"/>
<dbReference type="CDD" id="cd00685">
    <property type="entry name" value="Trans_IPPS_HT"/>
    <property type="match status" value="1"/>
</dbReference>
<dbReference type="EC" id="2.5.1.1" evidence="6"/>
<dbReference type="GO" id="GO:0046872">
    <property type="term" value="F:metal ion binding"/>
    <property type="evidence" value="ECO:0007669"/>
    <property type="project" value="UniProtKB-KW"/>
</dbReference>
<evidence type="ECO:0000256" key="3">
    <source>
        <dbReference type="ARBA" id="ARBA00005035"/>
    </source>
</evidence>
<evidence type="ECO:0000256" key="12">
    <source>
        <dbReference type="ARBA" id="ARBA00032380"/>
    </source>
</evidence>
<dbReference type="Pfam" id="PF00348">
    <property type="entry name" value="polyprenyl_synt"/>
    <property type="match status" value="1"/>
</dbReference>
<comment type="similarity">
    <text evidence="4 19">Belongs to the FPP/GGPP synthase family.</text>
</comment>
<evidence type="ECO:0000256" key="18">
    <source>
        <dbReference type="ARBA" id="ARBA00049399"/>
    </source>
</evidence>
<comment type="cofactor">
    <cofactor evidence="1">
        <name>Mg(2+)</name>
        <dbReference type="ChEBI" id="CHEBI:18420"/>
    </cofactor>
</comment>
<comment type="catalytic activity">
    <reaction evidence="17">
        <text>isopentenyl diphosphate + dimethylallyl diphosphate = (2E)-geranyl diphosphate + diphosphate</text>
        <dbReference type="Rhea" id="RHEA:22408"/>
        <dbReference type="ChEBI" id="CHEBI:33019"/>
        <dbReference type="ChEBI" id="CHEBI:57623"/>
        <dbReference type="ChEBI" id="CHEBI:58057"/>
        <dbReference type="ChEBI" id="CHEBI:128769"/>
        <dbReference type="EC" id="2.5.1.1"/>
    </reaction>
</comment>
<evidence type="ECO:0000256" key="6">
    <source>
        <dbReference type="ARBA" id="ARBA00012833"/>
    </source>
</evidence>
<dbReference type="SFLD" id="SFLDS00005">
    <property type="entry name" value="Isoprenoid_Synthase_Type_I"/>
    <property type="match status" value="1"/>
</dbReference>
<gene>
    <name evidence="20" type="primary">fdps</name>
</gene>
<evidence type="ECO:0000256" key="2">
    <source>
        <dbReference type="ARBA" id="ARBA00004932"/>
    </source>
</evidence>
<dbReference type="PANTHER" id="PTHR11525:SF0">
    <property type="entry name" value="FARNESYL PYROPHOSPHATE SYNTHASE"/>
    <property type="match status" value="1"/>
</dbReference>
<evidence type="ECO:0000256" key="19">
    <source>
        <dbReference type="RuleBase" id="RU004466"/>
    </source>
</evidence>
<dbReference type="InterPro" id="IPR008949">
    <property type="entry name" value="Isoprenoid_synthase_dom_sf"/>
</dbReference>
<dbReference type="FunCoup" id="A0A6I8SCG3">
    <property type="interactions" value="2305"/>
</dbReference>
<comment type="pathway">
    <text evidence="3">Isoprenoid biosynthesis; farnesyl diphosphate biosynthesis; farnesyl diphosphate from geranyl diphosphate and isopentenyl diphosphate: step 1/1.</text>
</comment>
<reference evidence="20" key="2">
    <citation type="submission" date="2020-05" db="UniProtKB">
        <authorList>
            <consortium name="Ensembl"/>
        </authorList>
    </citation>
    <scope>IDENTIFICATION</scope>
</reference>
<evidence type="ECO:0000256" key="16">
    <source>
        <dbReference type="ARBA" id="ARBA00034546"/>
    </source>
</evidence>
<dbReference type="InterPro" id="IPR033749">
    <property type="entry name" value="Polyprenyl_synt_CS"/>
</dbReference>
<evidence type="ECO:0000256" key="15">
    <source>
        <dbReference type="ARBA" id="ARBA00032873"/>
    </source>
</evidence>
<evidence type="ECO:0000256" key="4">
    <source>
        <dbReference type="ARBA" id="ARBA00006706"/>
    </source>
</evidence>
<keyword evidence="7" id="KW-0444">Lipid biosynthesis</keyword>
<evidence type="ECO:0000256" key="17">
    <source>
        <dbReference type="ARBA" id="ARBA00049291"/>
    </source>
</evidence>
<keyword evidence="8 19" id="KW-0808">Transferase</keyword>
<dbReference type="InterPro" id="IPR039702">
    <property type="entry name" value="FPS1-like"/>
</dbReference>
<dbReference type="PROSITE" id="PS00444">
    <property type="entry name" value="POLYPRENYL_SYNTHASE_2"/>
    <property type="match status" value="1"/>
</dbReference>
<dbReference type="Ensembl" id="ENSXETT00000072505">
    <property type="protein sequence ID" value="ENSXETP00000090947"/>
    <property type="gene ID" value="ENSXETG00000040625"/>
</dbReference>
<evidence type="ECO:0000256" key="8">
    <source>
        <dbReference type="ARBA" id="ARBA00022679"/>
    </source>
</evidence>
<evidence type="ECO:0000313" key="20">
    <source>
        <dbReference type="Ensembl" id="ENSXETP00000090947"/>
    </source>
</evidence>
<evidence type="ECO:0000256" key="13">
    <source>
        <dbReference type="ARBA" id="ARBA00032424"/>
    </source>
</evidence>
<accession>A0A6I8SCG3</accession>
<dbReference type="PANTHER" id="PTHR11525">
    <property type="entry name" value="FARNESYL-PYROPHOSPHATE SYNTHETASE"/>
    <property type="match status" value="1"/>
</dbReference>
<dbReference type="SFLD" id="SFLDG01017">
    <property type="entry name" value="Polyprenyl_Transferase_Like"/>
    <property type="match status" value="1"/>
</dbReference>
<dbReference type="GeneTree" id="ENSGT00900000141074"/>
<dbReference type="FunFam" id="1.10.600.10:FF:000006">
    <property type="entry name" value="Farnesyl pyrophosphate synthase"/>
    <property type="match status" value="1"/>
</dbReference>
<dbReference type="GO" id="GO:0004337">
    <property type="term" value="F:(2E,6E)-farnesyl diphosphate synthase activity"/>
    <property type="evidence" value="ECO:0007669"/>
    <property type="project" value="UniProtKB-EC"/>
</dbReference>
<comment type="pathway">
    <text evidence="2">Isoprenoid biosynthesis; geranyl diphosphate biosynthesis; geranyl diphosphate from dimethylallyl diphosphate and isopentenyl diphosphate: step 1/1.</text>
</comment>
<evidence type="ECO:0000256" key="11">
    <source>
        <dbReference type="ARBA" id="ARBA00023098"/>
    </source>
</evidence>
<organism evidence="20">
    <name type="scientific">Xenopus tropicalis</name>
    <name type="common">Western clawed frog</name>
    <name type="synonym">Silurana tropicalis</name>
    <dbReference type="NCBI Taxonomy" id="8364"/>
    <lineage>
        <taxon>Eukaryota</taxon>
        <taxon>Metazoa</taxon>
        <taxon>Chordata</taxon>
        <taxon>Craniata</taxon>
        <taxon>Vertebrata</taxon>
        <taxon>Euteleostomi</taxon>
        <taxon>Amphibia</taxon>
        <taxon>Batrachia</taxon>
        <taxon>Anura</taxon>
        <taxon>Pipoidea</taxon>
        <taxon>Pipidae</taxon>
        <taxon>Xenopodinae</taxon>
        <taxon>Xenopus</taxon>
        <taxon>Silurana</taxon>
    </lineage>
</organism>
<evidence type="ECO:0000256" key="14">
    <source>
        <dbReference type="ARBA" id="ARBA00032448"/>
    </source>
</evidence>
<dbReference type="Bgee" id="ENSXETG00000040625">
    <property type="expression patterns" value="Expressed in 4-cell stage embryo and 12 other cell types or tissues"/>
</dbReference>
<proteinExistence type="inferred from homology"/>
<evidence type="ECO:0000256" key="10">
    <source>
        <dbReference type="ARBA" id="ARBA00022842"/>
    </source>
</evidence>
<dbReference type="InParanoid" id="A0A6I8SCG3"/>
<dbReference type="GO" id="GO:0004161">
    <property type="term" value="F:dimethylallyltranstransferase activity"/>
    <property type="evidence" value="ECO:0007669"/>
    <property type="project" value="UniProtKB-EC"/>
</dbReference>